<evidence type="ECO:0000313" key="2">
    <source>
        <dbReference type="EMBL" id="TPX37944.1"/>
    </source>
</evidence>
<evidence type="ECO:0000313" key="5">
    <source>
        <dbReference type="Proteomes" id="UP000320475"/>
    </source>
</evidence>
<accession>A0A507CII4</accession>
<dbReference type="InterPro" id="IPR012677">
    <property type="entry name" value="Nucleotide-bd_a/b_plait_sf"/>
</dbReference>
<organism evidence="2 5">
    <name type="scientific">Synchytrium endobioticum</name>
    <dbReference type="NCBI Taxonomy" id="286115"/>
    <lineage>
        <taxon>Eukaryota</taxon>
        <taxon>Fungi</taxon>
        <taxon>Fungi incertae sedis</taxon>
        <taxon>Chytridiomycota</taxon>
        <taxon>Chytridiomycota incertae sedis</taxon>
        <taxon>Chytridiomycetes</taxon>
        <taxon>Synchytriales</taxon>
        <taxon>Synchytriaceae</taxon>
        <taxon>Synchytrium</taxon>
    </lineage>
</organism>
<dbReference type="Gene3D" id="3.30.70.330">
    <property type="match status" value="1"/>
</dbReference>
<reference evidence="4 5" key="1">
    <citation type="journal article" date="2019" name="Sci. Rep.">
        <title>Comparative genomics of chytrid fungi reveal insights into the obligate biotrophic and pathogenic lifestyle of Synchytrium endobioticum.</title>
        <authorList>
            <person name="van de Vossenberg B.T.L.H."/>
            <person name="Warris S."/>
            <person name="Nguyen H.D.T."/>
            <person name="van Gent-Pelzer M.P.E."/>
            <person name="Joly D.L."/>
            <person name="van de Geest H.C."/>
            <person name="Bonants P.J.M."/>
            <person name="Smith D.S."/>
            <person name="Levesque C.A."/>
            <person name="van der Lee T.A.J."/>
        </authorList>
    </citation>
    <scope>NUCLEOTIDE SEQUENCE [LARGE SCALE GENOMIC DNA]</scope>
    <source>
        <strain evidence="2 5">LEV6574</strain>
        <strain evidence="3 4">MB42</strain>
    </source>
</reference>
<sequence length="695" mass="78079">MHDQRSHAEYAKTTKGDTTHSPKQPETASLAGRLFLPVLYTHHYYHNLQIMGDQRSSLSSATQQIISAIHERTTPTLHINFPRDFPYPQLRRKVTVPIQRIVYAKNKFSGSAFLVFKDPDTAENALLQLMKLPAFKVELARHDSVHSANIPMDEPTHRLEFRLPYDSFPRKQLEALLAEYIGFETIDLQPQTPVATFQDAIAAMKAKDHLNLTTNIKTFYQRYRPPVVSGTLTGNRRYVNVSYLRIDDDLCDLRNLFAQYADFKRMHVVDSDCITLCFGEEVSAMRAIARIKATTTYHVLLVDKAPPPPIRPPLDPISNILSVGLETWFDAEEAAIFFASFEGFSGIRNHRDSCRVLFINEESAAIACKTILNTTNINCSYYHPGPREQPVPSIHFSNQSPEFIRSKALFERCTTGFRQLVFGSDGSFHALFDNEAHCHAAVESIKDILGRLMTITPYTPTQSLPTTPLPSSSDSVYPITPVTTPLTSRRKPTLPTSPLPSDNKTNATVITVQGSPTPPDSTLYPNEMLGNGPFTLRVSGLENTDKEELRSFAIQTLGAKRLVLQSEDDPLIVFESEKTASEGLVALQNRYAVAQIDFCVYDQVEWPIPEDVWKPSTVLQISHSGRITENDLRQLLSPYGGVNEMIYDQRKAVVKFDKVETAEIAYEILGSTTNLQLCHILDTQLSSEVGQELSR</sequence>
<dbReference type="InterPro" id="IPR035979">
    <property type="entry name" value="RBD_domain_sf"/>
</dbReference>
<dbReference type="EMBL" id="QEAM01000622">
    <property type="protein sequence ID" value="TPX37944.1"/>
    <property type="molecule type" value="Genomic_DNA"/>
</dbReference>
<gene>
    <name evidence="2" type="ORF">SeLEV6574_g07813</name>
    <name evidence="3" type="ORF">SeMB42_g05097</name>
</gene>
<feature type="region of interest" description="Disordered" evidence="1">
    <location>
        <begin position="482"/>
        <end position="506"/>
    </location>
</feature>
<dbReference type="VEuPathDB" id="FungiDB:SeMB42_g05097"/>
<dbReference type="EMBL" id="QEAN01000230">
    <property type="protein sequence ID" value="TPX42499.1"/>
    <property type="molecule type" value="Genomic_DNA"/>
</dbReference>
<feature type="compositionally biased region" description="Polar residues" evidence="1">
    <location>
        <begin position="494"/>
        <end position="506"/>
    </location>
</feature>
<dbReference type="CDD" id="cd00590">
    <property type="entry name" value="RRM_SF"/>
    <property type="match status" value="1"/>
</dbReference>
<dbReference type="GO" id="GO:0003676">
    <property type="term" value="F:nucleic acid binding"/>
    <property type="evidence" value="ECO:0007669"/>
    <property type="project" value="InterPro"/>
</dbReference>
<evidence type="ECO:0008006" key="6">
    <source>
        <dbReference type="Google" id="ProtNLM"/>
    </source>
</evidence>
<dbReference type="AlphaFoldDB" id="A0A507CII4"/>
<keyword evidence="4" id="KW-1185">Reference proteome</keyword>
<protein>
    <recommendedName>
        <fullName evidence="6">RRM domain-containing protein</fullName>
    </recommendedName>
</protein>
<evidence type="ECO:0000313" key="3">
    <source>
        <dbReference type="EMBL" id="TPX42499.1"/>
    </source>
</evidence>
<evidence type="ECO:0000313" key="4">
    <source>
        <dbReference type="Proteomes" id="UP000317494"/>
    </source>
</evidence>
<dbReference type="Proteomes" id="UP000317494">
    <property type="component" value="Unassembled WGS sequence"/>
</dbReference>
<proteinExistence type="predicted"/>
<comment type="caution">
    <text evidence="2">The sequence shown here is derived from an EMBL/GenBank/DDBJ whole genome shotgun (WGS) entry which is preliminary data.</text>
</comment>
<name>A0A507CII4_9FUNG</name>
<feature type="region of interest" description="Disordered" evidence="1">
    <location>
        <begin position="1"/>
        <end position="26"/>
    </location>
</feature>
<dbReference type="SUPFAM" id="SSF54928">
    <property type="entry name" value="RNA-binding domain, RBD"/>
    <property type="match status" value="1"/>
</dbReference>
<feature type="compositionally biased region" description="Basic and acidic residues" evidence="1">
    <location>
        <begin position="1"/>
        <end position="20"/>
    </location>
</feature>
<dbReference type="Proteomes" id="UP000320475">
    <property type="component" value="Unassembled WGS sequence"/>
</dbReference>
<evidence type="ECO:0000256" key="1">
    <source>
        <dbReference type="SAM" id="MobiDB-lite"/>
    </source>
</evidence>